<dbReference type="Gene3D" id="1.10.520.20">
    <property type="entry name" value="N-terminal domain of the delta subunit of the F1F0-ATP synthase"/>
    <property type="match status" value="1"/>
</dbReference>
<keyword evidence="7" id="KW-0472">Membrane</keyword>
<dbReference type="AlphaFoldDB" id="A0A507CQA1"/>
<proteinExistence type="inferred from homology"/>
<sequence length="212" mass="23237">MLASIRQSLAPAARAARTYATASVQPPITLYGIDGRYATALYTAAAKSDALDKVDAELRRIRLAVDKDASLKTMLYTPIIDRSAKKERVKNMMSQGSYSDITKNFFELLAENGRLDQTAKVIQSFHQLMMAHRGEVAVTVTSAKELDPRVTRQLKDTLAKSALVDKTQKLIVTNKINAEILGGLIIEVGDKTIDLSVSSKISKLNRLLSEAV</sequence>
<dbReference type="OrthoDB" id="1262810at2759"/>
<dbReference type="HAMAP" id="MF_01416">
    <property type="entry name" value="ATP_synth_delta_bact"/>
    <property type="match status" value="1"/>
</dbReference>
<evidence type="ECO:0000256" key="3">
    <source>
        <dbReference type="ARBA" id="ARBA00014723"/>
    </source>
</evidence>
<dbReference type="EMBL" id="QEAM01000169">
    <property type="protein sequence ID" value="TPX44733.1"/>
    <property type="molecule type" value="Genomic_DNA"/>
</dbReference>
<comment type="caution">
    <text evidence="9">The sequence shown here is derived from an EMBL/GenBank/DDBJ whole genome shotgun (WGS) entry which is preliminary data.</text>
</comment>
<dbReference type="GO" id="GO:0016020">
    <property type="term" value="C:membrane"/>
    <property type="evidence" value="ECO:0007669"/>
    <property type="project" value="UniProtKB-SubCell"/>
</dbReference>
<dbReference type="GO" id="GO:0046933">
    <property type="term" value="F:proton-transporting ATP synthase activity, rotational mechanism"/>
    <property type="evidence" value="ECO:0007669"/>
    <property type="project" value="InterPro"/>
</dbReference>
<dbReference type="NCBIfam" id="TIGR01145">
    <property type="entry name" value="ATP_synt_delta"/>
    <property type="match status" value="1"/>
</dbReference>
<dbReference type="InterPro" id="IPR026015">
    <property type="entry name" value="ATP_synth_OSCP/delta_N_sf"/>
</dbReference>
<dbReference type="Proteomes" id="UP000317494">
    <property type="component" value="Unassembled WGS sequence"/>
</dbReference>
<dbReference type="Pfam" id="PF00213">
    <property type="entry name" value="OSCP"/>
    <property type="match status" value="1"/>
</dbReference>
<evidence type="ECO:0000256" key="2">
    <source>
        <dbReference type="ARBA" id="ARBA00007046"/>
    </source>
</evidence>
<keyword evidence="4" id="KW-0813">Transport</keyword>
<dbReference type="STRING" id="286115.A0A507CQA1"/>
<dbReference type="InterPro" id="IPR000711">
    <property type="entry name" value="ATPase_OSCP/dsu"/>
</dbReference>
<dbReference type="VEuPathDB" id="FungiDB:SeMB42_g05648"/>
<dbReference type="PANTHER" id="PTHR11910">
    <property type="entry name" value="ATP SYNTHASE DELTA CHAIN"/>
    <property type="match status" value="1"/>
</dbReference>
<comment type="similarity">
    <text evidence="2">Belongs to the ATPase delta chain family.</text>
</comment>
<organism evidence="9 11">
    <name type="scientific">Synchytrium endobioticum</name>
    <dbReference type="NCBI Taxonomy" id="286115"/>
    <lineage>
        <taxon>Eukaryota</taxon>
        <taxon>Fungi</taxon>
        <taxon>Fungi incertae sedis</taxon>
        <taxon>Chytridiomycota</taxon>
        <taxon>Chytridiomycota incertae sedis</taxon>
        <taxon>Chytridiomycetes</taxon>
        <taxon>Synchytriales</taxon>
        <taxon>Synchytriaceae</taxon>
        <taxon>Synchytrium</taxon>
    </lineage>
</organism>
<evidence type="ECO:0000313" key="11">
    <source>
        <dbReference type="Proteomes" id="UP000317494"/>
    </source>
</evidence>
<evidence type="ECO:0000313" key="10">
    <source>
        <dbReference type="EMBL" id="TPX44733.1"/>
    </source>
</evidence>
<reference evidence="11 12" key="1">
    <citation type="journal article" date="2019" name="Sci. Rep.">
        <title>Comparative genomics of chytrid fungi reveal insights into the obligate biotrophic and pathogenic lifestyle of Synchytrium endobioticum.</title>
        <authorList>
            <person name="van de Vossenberg B.T.L.H."/>
            <person name="Warris S."/>
            <person name="Nguyen H.D.T."/>
            <person name="van Gent-Pelzer M.P.E."/>
            <person name="Joly D.L."/>
            <person name="van de Geest H.C."/>
            <person name="Bonants P.J.M."/>
            <person name="Smith D.S."/>
            <person name="Levesque C.A."/>
            <person name="van der Lee T.A.J."/>
        </authorList>
    </citation>
    <scope>NUCLEOTIDE SEQUENCE [LARGE SCALE GENOMIC DNA]</scope>
    <source>
        <strain evidence="10 12">LEV6574</strain>
        <strain evidence="9 11">MB42</strain>
    </source>
</reference>
<dbReference type="PRINTS" id="PR00125">
    <property type="entry name" value="ATPASEDELTA"/>
</dbReference>
<evidence type="ECO:0000313" key="9">
    <source>
        <dbReference type="EMBL" id="TPX41260.1"/>
    </source>
</evidence>
<evidence type="ECO:0000256" key="1">
    <source>
        <dbReference type="ARBA" id="ARBA00004370"/>
    </source>
</evidence>
<comment type="subcellular location">
    <subcellularLocation>
        <location evidence="1">Membrane</location>
    </subcellularLocation>
</comment>
<keyword evidence="6" id="KW-0406">Ion transport</keyword>
<dbReference type="InterPro" id="IPR020781">
    <property type="entry name" value="ATPase_OSCP/d_CS"/>
</dbReference>
<evidence type="ECO:0000313" key="12">
    <source>
        <dbReference type="Proteomes" id="UP000320475"/>
    </source>
</evidence>
<evidence type="ECO:0000256" key="5">
    <source>
        <dbReference type="ARBA" id="ARBA00022781"/>
    </source>
</evidence>
<dbReference type="Proteomes" id="UP000320475">
    <property type="component" value="Unassembled WGS sequence"/>
</dbReference>
<evidence type="ECO:0000256" key="7">
    <source>
        <dbReference type="ARBA" id="ARBA00023136"/>
    </source>
</evidence>
<dbReference type="EMBL" id="QEAN01000278">
    <property type="protein sequence ID" value="TPX41260.1"/>
    <property type="molecule type" value="Genomic_DNA"/>
</dbReference>
<evidence type="ECO:0000256" key="8">
    <source>
        <dbReference type="ARBA" id="ARBA00023310"/>
    </source>
</evidence>
<dbReference type="PROSITE" id="PS00389">
    <property type="entry name" value="ATPASE_DELTA"/>
    <property type="match status" value="1"/>
</dbReference>
<evidence type="ECO:0000256" key="4">
    <source>
        <dbReference type="ARBA" id="ARBA00022448"/>
    </source>
</evidence>
<keyword evidence="8" id="KW-0066">ATP synthesis</keyword>
<accession>A0A507CQA1</accession>
<dbReference type="SUPFAM" id="SSF47928">
    <property type="entry name" value="N-terminal domain of the delta subunit of the F1F0-ATP synthase"/>
    <property type="match status" value="1"/>
</dbReference>
<evidence type="ECO:0000256" key="6">
    <source>
        <dbReference type="ARBA" id="ARBA00023065"/>
    </source>
</evidence>
<protein>
    <recommendedName>
        <fullName evidence="3">ATP synthase subunit 5, mitochondrial</fullName>
    </recommendedName>
</protein>
<keyword evidence="5" id="KW-0375">Hydrogen ion transport</keyword>
<name>A0A507CQA1_9FUNG</name>
<gene>
    <name evidence="10" type="ORF">SeLEV6574_g04316</name>
    <name evidence="9" type="ORF">SeMB42_g05648</name>
</gene>
<keyword evidence="11" id="KW-1185">Reference proteome</keyword>